<proteinExistence type="predicted"/>
<dbReference type="EMBL" id="GBRH01203090">
    <property type="protein sequence ID" value="JAD94805.1"/>
    <property type="molecule type" value="Transcribed_RNA"/>
</dbReference>
<protein>
    <submittedName>
        <fullName evidence="1">Uncharacterized protein</fullName>
    </submittedName>
</protein>
<sequence>MIVMYLPLFARFWERHTLRMRSTTAICSRSGHSLTRSALESR</sequence>
<name>A0A0A9EA63_ARUDO</name>
<organism evidence="1">
    <name type="scientific">Arundo donax</name>
    <name type="common">Giant reed</name>
    <name type="synonym">Donax arundinaceus</name>
    <dbReference type="NCBI Taxonomy" id="35708"/>
    <lineage>
        <taxon>Eukaryota</taxon>
        <taxon>Viridiplantae</taxon>
        <taxon>Streptophyta</taxon>
        <taxon>Embryophyta</taxon>
        <taxon>Tracheophyta</taxon>
        <taxon>Spermatophyta</taxon>
        <taxon>Magnoliopsida</taxon>
        <taxon>Liliopsida</taxon>
        <taxon>Poales</taxon>
        <taxon>Poaceae</taxon>
        <taxon>PACMAD clade</taxon>
        <taxon>Arundinoideae</taxon>
        <taxon>Arundineae</taxon>
        <taxon>Arundo</taxon>
    </lineage>
</organism>
<accession>A0A0A9EA63</accession>
<reference evidence="1" key="1">
    <citation type="submission" date="2014-09" db="EMBL/GenBank/DDBJ databases">
        <authorList>
            <person name="Magalhaes I.L.F."/>
            <person name="Oliveira U."/>
            <person name="Santos F.R."/>
            <person name="Vidigal T.H.D.A."/>
            <person name="Brescovit A.D."/>
            <person name="Santos A.J."/>
        </authorList>
    </citation>
    <scope>NUCLEOTIDE SEQUENCE</scope>
    <source>
        <tissue evidence="1">Shoot tissue taken approximately 20 cm above the soil surface</tissue>
    </source>
</reference>
<reference evidence="1" key="2">
    <citation type="journal article" date="2015" name="Data Brief">
        <title>Shoot transcriptome of the giant reed, Arundo donax.</title>
        <authorList>
            <person name="Barrero R.A."/>
            <person name="Guerrero F.D."/>
            <person name="Moolhuijzen P."/>
            <person name="Goolsby J.A."/>
            <person name="Tidwell J."/>
            <person name="Bellgard S.E."/>
            <person name="Bellgard M.I."/>
        </authorList>
    </citation>
    <scope>NUCLEOTIDE SEQUENCE</scope>
    <source>
        <tissue evidence="1">Shoot tissue taken approximately 20 cm above the soil surface</tissue>
    </source>
</reference>
<dbReference type="AlphaFoldDB" id="A0A0A9EA63"/>
<evidence type="ECO:0000313" key="1">
    <source>
        <dbReference type="EMBL" id="JAD94805.1"/>
    </source>
</evidence>